<dbReference type="SUPFAM" id="SSF158446">
    <property type="entry name" value="IVS-encoded protein-like"/>
    <property type="match status" value="1"/>
</dbReference>
<sequence length="116" mass="13354">MDHKELDVWKKSMDLVELIYSLTASFPKSERFGLTSQMRRAAVSISSNIAEGSARNCNKELLQFLNIALGSLSELETQYLIAIRLGFIEQDKEVDELINDQKRLLLGYRNYIKKKI</sequence>
<evidence type="ECO:0000313" key="2">
    <source>
        <dbReference type="Proteomes" id="UP000321497"/>
    </source>
</evidence>
<evidence type="ECO:0000313" key="1">
    <source>
        <dbReference type="EMBL" id="TXD72523.1"/>
    </source>
</evidence>
<organism evidence="1 2">
    <name type="scientific">Aequorivita antarctica</name>
    <dbReference type="NCBI Taxonomy" id="153266"/>
    <lineage>
        <taxon>Bacteria</taxon>
        <taxon>Pseudomonadati</taxon>
        <taxon>Bacteroidota</taxon>
        <taxon>Flavobacteriia</taxon>
        <taxon>Flavobacteriales</taxon>
        <taxon>Flavobacteriaceae</taxon>
        <taxon>Aequorivita</taxon>
    </lineage>
</organism>
<reference evidence="1 2" key="1">
    <citation type="submission" date="2019-08" db="EMBL/GenBank/DDBJ databases">
        <title>Genome of Aequorivita antarctica SW49 (type strain).</title>
        <authorList>
            <person name="Bowman J.P."/>
        </authorList>
    </citation>
    <scope>NUCLEOTIDE SEQUENCE [LARGE SCALE GENOMIC DNA]</scope>
    <source>
        <strain evidence="1 2">SW49</strain>
    </source>
</reference>
<dbReference type="CDD" id="cd16377">
    <property type="entry name" value="23S_rRNA_IVP_like"/>
    <property type="match status" value="1"/>
</dbReference>
<dbReference type="PANTHER" id="PTHR38471">
    <property type="entry name" value="FOUR HELIX BUNDLE PROTEIN"/>
    <property type="match status" value="1"/>
</dbReference>
<dbReference type="Proteomes" id="UP000321497">
    <property type="component" value="Unassembled WGS sequence"/>
</dbReference>
<accession>A0A5C6YYK4</accession>
<dbReference type="OrthoDB" id="9811959at2"/>
<dbReference type="Pfam" id="PF05635">
    <property type="entry name" value="23S_rRNA_IVP"/>
    <property type="match status" value="1"/>
</dbReference>
<dbReference type="AlphaFoldDB" id="A0A5C6YYK4"/>
<dbReference type="RefSeq" id="WP_111844980.1">
    <property type="nucleotide sequence ID" value="NZ_UEGI01000011.1"/>
</dbReference>
<dbReference type="NCBIfam" id="TIGR02436">
    <property type="entry name" value="four helix bundle protein"/>
    <property type="match status" value="1"/>
</dbReference>
<dbReference type="InterPro" id="IPR036583">
    <property type="entry name" value="23S_rRNA_IVS_sf"/>
</dbReference>
<dbReference type="InterPro" id="IPR012657">
    <property type="entry name" value="23S_rRNA-intervening_sequence"/>
</dbReference>
<dbReference type="PANTHER" id="PTHR38471:SF2">
    <property type="entry name" value="FOUR HELIX BUNDLE PROTEIN"/>
    <property type="match status" value="1"/>
</dbReference>
<proteinExistence type="predicted"/>
<comment type="caution">
    <text evidence="1">The sequence shown here is derived from an EMBL/GenBank/DDBJ whole genome shotgun (WGS) entry which is preliminary data.</text>
</comment>
<keyword evidence="2" id="KW-1185">Reference proteome</keyword>
<protein>
    <submittedName>
        <fullName evidence="1">Four helix bundle protein</fullName>
    </submittedName>
</protein>
<name>A0A5C6YYK4_9FLAO</name>
<dbReference type="Gene3D" id="1.20.1440.60">
    <property type="entry name" value="23S rRNA-intervening sequence"/>
    <property type="match status" value="1"/>
</dbReference>
<dbReference type="EMBL" id="VORT01000008">
    <property type="protein sequence ID" value="TXD72523.1"/>
    <property type="molecule type" value="Genomic_DNA"/>
</dbReference>
<gene>
    <name evidence="1" type="ORF">ESU54_11965</name>
</gene>